<keyword evidence="13 27" id="KW-0675">Receptor</keyword>
<keyword evidence="14" id="KW-0325">Glycoprotein</keyword>
<keyword evidence="3" id="KW-1003">Cell membrane</keyword>
<feature type="domain" description="Olfactomedin-like" evidence="25">
    <location>
        <begin position="161"/>
        <end position="420"/>
    </location>
</feature>
<dbReference type="GeneID" id="102204115"/>
<feature type="transmembrane region" description="Helical" evidence="19">
    <location>
        <begin position="1076"/>
        <end position="1099"/>
    </location>
</feature>
<dbReference type="Pfam" id="PF00002">
    <property type="entry name" value="7tm_2"/>
    <property type="match status" value="1"/>
</dbReference>
<dbReference type="InterPro" id="IPR017983">
    <property type="entry name" value="GPCR_2_secretin-like_CS"/>
</dbReference>
<feature type="domain" description="GAIN-B" evidence="21">
    <location>
        <begin position="672"/>
        <end position="849"/>
    </location>
</feature>
<evidence type="ECO:0000256" key="2">
    <source>
        <dbReference type="ARBA" id="ARBA00007343"/>
    </source>
</evidence>
<keyword evidence="26" id="KW-1185">Reference proteome</keyword>
<evidence type="ECO:0000256" key="3">
    <source>
        <dbReference type="ARBA" id="ARBA00022475"/>
    </source>
</evidence>
<dbReference type="PROSITE" id="PS50221">
    <property type="entry name" value="GAIN_B"/>
    <property type="match status" value="1"/>
</dbReference>
<dbReference type="GO" id="GO:0007166">
    <property type="term" value="P:cell surface receptor signaling pathway"/>
    <property type="evidence" value="ECO:0007669"/>
    <property type="project" value="InterPro"/>
</dbReference>
<dbReference type="InterPro" id="IPR032471">
    <property type="entry name" value="AGRL2-4_GAIN_subdom_A"/>
</dbReference>
<dbReference type="InterPro" id="IPR057244">
    <property type="entry name" value="GAIN_B"/>
</dbReference>
<dbReference type="InterPro" id="IPR001879">
    <property type="entry name" value="GPCR_2_extracellular_dom"/>
</dbReference>
<dbReference type="PRINTS" id="PR01444">
    <property type="entry name" value="LATROPHILIN"/>
</dbReference>
<dbReference type="GO" id="GO:0030246">
    <property type="term" value="F:carbohydrate binding"/>
    <property type="evidence" value="ECO:0007669"/>
    <property type="project" value="InterPro"/>
</dbReference>
<dbReference type="PANTHER" id="PTHR12011">
    <property type="entry name" value="ADHESION G-PROTEIN COUPLED RECEPTOR"/>
    <property type="match status" value="1"/>
</dbReference>
<dbReference type="PROSITE" id="PS51132">
    <property type="entry name" value="OLF"/>
    <property type="match status" value="1"/>
</dbReference>
<dbReference type="FunFam" id="1.25.40.610:FF:000001">
    <property type="entry name" value="Adhesion G protein-coupled receptor L2"/>
    <property type="match status" value="1"/>
</dbReference>
<organism evidence="26 27">
    <name type="scientific">Pundamilia nyererei</name>
    <dbReference type="NCBI Taxonomy" id="303518"/>
    <lineage>
        <taxon>Eukaryota</taxon>
        <taxon>Metazoa</taxon>
        <taxon>Chordata</taxon>
        <taxon>Craniata</taxon>
        <taxon>Vertebrata</taxon>
        <taxon>Euteleostomi</taxon>
        <taxon>Actinopterygii</taxon>
        <taxon>Neopterygii</taxon>
        <taxon>Teleostei</taxon>
        <taxon>Neoteleostei</taxon>
        <taxon>Acanthomorphata</taxon>
        <taxon>Ovalentaria</taxon>
        <taxon>Cichlomorphae</taxon>
        <taxon>Cichliformes</taxon>
        <taxon>Cichlidae</taxon>
        <taxon>African cichlids</taxon>
        <taxon>Pseudocrenilabrinae</taxon>
        <taxon>Haplochromini</taxon>
        <taxon>Pundamilia</taxon>
    </lineage>
</organism>
<evidence type="ECO:0000256" key="18">
    <source>
        <dbReference type="SAM" id="MobiDB-lite"/>
    </source>
</evidence>
<dbReference type="PROSITE" id="PS50227">
    <property type="entry name" value="G_PROTEIN_RECEP_F2_3"/>
    <property type="match status" value="1"/>
</dbReference>
<dbReference type="CTD" id="57987"/>
<dbReference type="RefSeq" id="XP_013766809.1">
    <property type="nucleotide sequence ID" value="XM_013911355.1"/>
</dbReference>
<keyword evidence="9" id="KW-0770">Synapse</keyword>
<keyword evidence="6 20" id="KW-0732">Signal</keyword>
<dbReference type="Pfam" id="PF02793">
    <property type="entry name" value="HRM"/>
    <property type="match status" value="1"/>
</dbReference>
<dbReference type="GO" id="GO:0097060">
    <property type="term" value="C:synaptic membrane"/>
    <property type="evidence" value="ECO:0007669"/>
    <property type="project" value="UniProtKB-SubCell"/>
</dbReference>
<keyword evidence="5 19" id="KW-0812">Transmembrane</keyword>
<evidence type="ECO:0000256" key="16">
    <source>
        <dbReference type="ARBA" id="ARBA00034109"/>
    </source>
</evidence>
<keyword evidence="10" id="KW-0297">G-protein coupled receptor</keyword>
<evidence type="ECO:0000256" key="17">
    <source>
        <dbReference type="PROSITE-ProRule" id="PRU00446"/>
    </source>
</evidence>
<keyword evidence="11 19" id="KW-0472">Membrane</keyword>
<feature type="chain" id="PRO_5041401270" evidence="20">
    <location>
        <begin position="24"/>
        <end position="1457"/>
    </location>
</feature>
<proteinExistence type="inferred from homology"/>
<dbReference type="InterPro" id="IPR000922">
    <property type="entry name" value="Lectin_gal-bd_dom"/>
</dbReference>
<evidence type="ECO:0000256" key="7">
    <source>
        <dbReference type="ARBA" id="ARBA00022737"/>
    </source>
</evidence>
<dbReference type="Gene3D" id="2.60.220.50">
    <property type="match status" value="1"/>
</dbReference>
<dbReference type="InterPro" id="IPR036445">
    <property type="entry name" value="GPCR_2_extracell_dom_sf"/>
</dbReference>
<dbReference type="SMART" id="SM00303">
    <property type="entry name" value="GPS"/>
    <property type="match status" value="1"/>
</dbReference>
<keyword evidence="15" id="KW-0807">Transducer</keyword>
<keyword evidence="8 19" id="KW-1133">Transmembrane helix</keyword>
<dbReference type="PRINTS" id="PR00249">
    <property type="entry name" value="GPCRSECRETIN"/>
</dbReference>
<evidence type="ECO:0000256" key="8">
    <source>
        <dbReference type="ARBA" id="ARBA00022989"/>
    </source>
</evidence>
<dbReference type="FunFam" id="1.20.1070.10:FF:000011">
    <property type="entry name" value="Adhesion G protein-coupled receptor L2"/>
    <property type="match status" value="1"/>
</dbReference>
<evidence type="ECO:0000313" key="26">
    <source>
        <dbReference type="Proteomes" id="UP000695023"/>
    </source>
</evidence>
<feature type="compositionally biased region" description="Pro residues" evidence="18">
    <location>
        <begin position="471"/>
        <end position="486"/>
    </location>
</feature>
<feature type="domain" description="SUEL-type lectin" evidence="23">
    <location>
        <begin position="42"/>
        <end position="131"/>
    </location>
</feature>
<evidence type="ECO:0000256" key="5">
    <source>
        <dbReference type="ARBA" id="ARBA00022692"/>
    </source>
</evidence>
<dbReference type="Proteomes" id="UP000695023">
    <property type="component" value="Unplaced"/>
</dbReference>
<dbReference type="Pfam" id="PF02354">
    <property type="entry name" value="Latrophilin"/>
    <property type="match status" value="1"/>
</dbReference>
<protein>
    <submittedName>
        <fullName evidence="27">Adhesion G protein-coupled receptor L2 isoform X8</fullName>
    </submittedName>
</protein>
<dbReference type="GO" id="GO:0004930">
    <property type="term" value="F:G protein-coupled receptor activity"/>
    <property type="evidence" value="ECO:0007669"/>
    <property type="project" value="UniProtKB-KW"/>
</dbReference>
<comment type="similarity">
    <text evidence="2">Belongs to the G-protein coupled receptor 2 family. Adhesion G-protein coupled receptor (ADGR) subfamily.</text>
</comment>
<dbReference type="Pfam" id="PF02191">
    <property type="entry name" value="OLF"/>
    <property type="match status" value="1"/>
</dbReference>
<keyword evidence="7" id="KW-0677">Repeat</keyword>
<feature type="disulfide bond" evidence="17">
    <location>
        <begin position="162"/>
        <end position="344"/>
    </location>
</feature>
<dbReference type="Gene3D" id="2.60.120.740">
    <property type="match status" value="1"/>
</dbReference>
<dbReference type="InterPro" id="IPR003112">
    <property type="entry name" value="Olfac-like_dom"/>
</dbReference>
<dbReference type="Pfam" id="PF02140">
    <property type="entry name" value="SUEL_Lectin"/>
    <property type="match status" value="1"/>
</dbReference>
<evidence type="ECO:0000256" key="12">
    <source>
        <dbReference type="ARBA" id="ARBA00023157"/>
    </source>
</evidence>
<dbReference type="InterPro" id="IPR046338">
    <property type="entry name" value="GAIN_dom_sf"/>
</dbReference>
<dbReference type="Gene3D" id="1.25.40.610">
    <property type="match status" value="1"/>
</dbReference>
<dbReference type="Pfam" id="PF16489">
    <property type="entry name" value="GAIN"/>
    <property type="match status" value="1"/>
</dbReference>
<feature type="transmembrane region" description="Helical" evidence="19">
    <location>
        <begin position="865"/>
        <end position="886"/>
    </location>
</feature>
<keyword evidence="12 17" id="KW-1015">Disulfide bond</keyword>
<dbReference type="Gene3D" id="4.10.1240.10">
    <property type="entry name" value="GPCR, family 2, extracellular hormone receptor domain"/>
    <property type="match status" value="1"/>
</dbReference>
<dbReference type="Gene3D" id="1.20.1070.10">
    <property type="entry name" value="Rhodopsin 7-helix transmembrane proteins"/>
    <property type="match status" value="1"/>
</dbReference>
<accession>A0A9Y6JBB6</accession>
<dbReference type="FunFam" id="4.10.1240.10:FF:000001">
    <property type="entry name" value="Adhesion G protein-coupled receptor L2"/>
    <property type="match status" value="1"/>
</dbReference>
<comment type="subcellular location">
    <subcellularLocation>
        <location evidence="1">Cell membrane</location>
        <topology evidence="1">Multi-pass membrane protein</topology>
    </subcellularLocation>
    <subcellularLocation>
        <location evidence="16">Synaptic cell membrane</location>
    </subcellularLocation>
</comment>
<dbReference type="InterPro" id="IPR003334">
    <property type="entry name" value="GPCR_2_latrophilin_rcpt_C"/>
</dbReference>
<reference evidence="27" key="1">
    <citation type="submission" date="2025-08" db="UniProtKB">
        <authorList>
            <consortium name="RefSeq"/>
        </authorList>
    </citation>
    <scope>IDENTIFICATION</scope>
</reference>
<dbReference type="GO" id="GO:0007189">
    <property type="term" value="P:adenylate cyclase-activating G protein-coupled receptor signaling pathway"/>
    <property type="evidence" value="ECO:0007669"/>
    <property type="project" value="TreeGrafter"/>
</dbReference>
<dbReference type="InterPro" id="IPR043159">
    <property type="entry name" value="Lectin_gal-bd_sf"/>
</dbReference>
<dbReference type="Pfam" id="PF01825">
    <property type="entry name" value="GPS"/>
    <property type="match status" value="1"/>
</dbReference>
<evidence type="ECO:0000259" key="23">
    <source>
        <dbReference type="PROSITE" id="PS50228"/>
    </source>
</evidence>
<dbReference type="SMART" id="SM00008">
    <property type="entry name" value="HormR"/>
    <property type="match status" value="1"/>
</dbReference>
<feature type="transmembrane region" description="Helical" evidence="19">
    <location>
        <begin position="1047"/>
        <end position="1070"/>
    </location>
</feature>
<evidence type="ECO:0000256" key="6">
    <source>
        <dbReference type="ARBA" id="ARBA00022729"/>
    </source>
</evidence>
<dbReference type="PROSITE" id="PS50261">
    <property type="entry name" value="G_PROTEIN_RECEP_F2_4"/>
    <property type="match status" value="1"/>
</dbReference>
<dbReference type="PROSITE" id="PS00650">
    <property type="entry name" value="G_PROTEIN_RECEP_F2_2"/>
    <property type="match status" value="1"/>
</dbReference>
<feature type="transmembrane region" description="Helical" evidence="19">
    <location>
        <begin position="1003"/>
        <end position="1026"/>
    </location>
</feature>
<feature type="region of interest" description="Disordered" evidence="18">
    <location>
        <begin position="1347"/>
        <end position="1399"/>
    </location>
</feature>
<feature type="transmembrane region" description="Helical" evidence="19">
    <location>
        <begin position="898"/>
        <end position="916"/>
    </location>
</feature>
<gene>
    <name evidence="27" type="primary">adgrl2a</name>
</gene>
<feature type="domain" description="G-protein coupled receptors family 2 profile 2" evidence="24">
    <location>
        <begin position="859"/>
        <end position="1100"/>
    </location>
</feature>
<evidence type="ECO:0000256" key="15">
    <source>
        <dbReference type="ARBA" id="ARBA00023224"/>
    </source>
</evidence>
<feature type="domain" description="G-protein coupled receptors family 2 profile 1" evidence="22">
    <location>
        <begin position="494"/>
        <end position="551"/>
    </location>
</feature>
<evidence type="ECO:0000256" key="14">
    <source>
        <dbReference type="ARBA" id="ARBA00023180"/>
    </source>
</evidence>
<dbReference type="FunFam" id="2.60.220.50:FF:000001">
    <property type="entry name" value="Adhesion G protein-coupled receptor L2"/>
    <property type="match status" value="1"/>
</dbReference>
<dbReference type="FunFam" id="2.60.120.740:FF:000001">
    <property type="entry name" value="Adhesion G protein-coupled receptor L2"/>
    <property type="match status" value="1"/>
</dbReference>
<evidence type="ECO:0000259" key="24">
    <source>
        <dbReference type="PROSITE" id="PS50261"/>
    </source>
</evidence>
<feature type="region of interest" description="Disordered" evidence="18">
    <location>
        <begin position="1246"/>
        <end position="1291"/>
    </location>
</feature>
<dbReference type="PANTHER" id="PTHR12011:SF61">
    <property type="entry name" value="ADHESION G PROTEIN-COUPLED RECEPTOR L2"/>
    <property type="match status" value="1"/>
</dbReference>
<keyword evidence="4" id="KW-0597">Phosphoprotein</keyword>
<dbReference type="InterPro" id="IPR003924">
    <property type="entry name" value="GPCR_2_latrophilin"/>
</dbReference>
<evidence type="ECO:0000256" key="1">
    <source>
        <dbReference type="ARBA" id="ARBA00004651"/>
    </source>
</evidence>
<feature type="region of interest" description="Disordered" evidence="18">
    <location>
        <begin position="450"/>
        <end position="489"/>
    </location>
</feature>
<dbReference type="CDD" id="cd22845">
    <property type="entry name" value="Gal_Rha_Lectin_LPHN2"/>
    <property type="match status" value="1"/>
</dbReference>
<evidence type="ECO:0000256" key="11">
    <source>
        <dbReference type="ARBA" id="ARBA00023136"/>
    </source>
</evidence>
<feature type="signal peptide" evidence="20">
    <location>
        <begin position="1"/>
        <end position="23"/>
    </location>
</feature>
<evidence type="ECO:0000259" key="21">
    <source>
        <dbReference type="PROSITE" id="PS50221"/>
    </source>
</evidence>
<feature type="compositionally biased region" description="Polar residues" evidence="18">
    <location>
        <begin position="1350"/>
        <end position="1374"/>
    </location>
</feature>
<evidence type="ECO:0000256" key="20">
    <source>
        <dbReference type="SAM" id="SignalP"/>
    </source>
</evidence>
<dbReference type="InterPro" id="IPR000203">
    <property type="entry name" value="GPS"/>
</dbReference>
<dbReference type="PROSITE" id="PS50228">
    <property type="entry name" value="SUEL_LECTIN"/>
    <property type="match status" value="1"/>
</dbReference>
<name>A0A9Y6JBB6_9CICH</name>
<evidence type="ECO:0000259" key="22">
    <source>
        <dbReference type="PROSITE" id="PS50227"/>
    </source>
</evidence>
<feature type="transmembrane region" description="Helical" evidence="19">
    <location>
        <begin position="964"/>
        <end position="983"/>
    </location>
</feature>
<dbReference type="SMART" id="SM00284">
    <property type="entry name" value="OLF"/>
    <property type="match status" value="1"/>
</dbReference>
<dbReference type="InterPro" id="IPR017981">
    <property type="entry name" value="GPCR_2-like_7TM"/>
</dbReference>
<evidence type="ECO:0000259" key="25">
    <source>
        <dbReference type="PROSITE" id="PS51132"/>
    </source>
</evidence>
<evidence type="ECO:0000256" key="4">
    <source>
        <dbReference type="ARBA" id="ARBA00022553"/>
    </source>
</evidence>
<feature type="transmembrane region" description="Helical" evidence="19">
    <location>
        <begin position="928"/>
        <end position="952"/>
    </location>
</feature>
<evidence type="ECO:0000256" key="9">
    <source>
        <dbReference type="ARBA" id="ARBA00023018"/>
    </source>
</evidence>
<dbReference type="InterPro" id="IPR000832">
    <property type="entry name" value="GPCR_2_secretin-like"/>
</dbReference>
<evidence type="ECO:0000313" key="27">
    <source>
        <dbReference type="RefSeq" id="XP_013766809.1"/>
    </source>
</evidence>
<evidence type="ECO:0000256" key="13">
    <source>
        <dbReference type="ARBA" id="ARBA00023170"/>
    </source>
</evidence>
<evidence type="ECO:0000256" key="19">
    <source>
        <dbReference type="SAM" id="Phobius"/>
    </source>
</evidence>
<sequence length="1457" mass="164108">MSCSLWKLPTFCWFLITLAQVHSTEGFSRAALPFGLVRRELSCEGYPIDLRCPGSDVIMIESANYGRTDDKICDADPFQMENINCYLPDAYKIMSQRCNNRTQCIVITGSDVFPDPCPGTYKYLEVQYECVPYSPCPTRIGPRTQNVSYRNCPEVEQKVFLCPGTLKAVGEPSFIFEAEQQAGAWCKDPLQAGDKIYFMPWTPYRTDTLIEYSSLDDFQNARQTITYKLPHRVDGTGFVVYDGAVFFNKERTRNIVKFDLRTRIKSGEAIINNANYHDTSPYKWGGKTDIDLAVDENGLWVIYATEQNNGMMVISQLNPYTLRFEATWETTYDKRSASNAFMVCGVLYVVRSTYEDNESEVSKSLIDYIYNTKQNRGEYVDIHFPNQYQYIAAVDYNPRDNQLYVWNNFYILRYNLEFGLPDPAHAPPFSEVTTTPPTKTTTTTTTTTVHWGVDNNTTTTGYKERSRGAPRPRPVIPQTPSPPPLESFPLPERFCKAIEKRDIMWPQTQRGMLVERPCPKGTRGTASYLCVLSTGDWHPKGPDLSNCTSHWVNQVAQKIRSGENAANLANELAKHTKGPIFAGDVSSSVRLMEQLVDILDAQLQELRPSEKDSAGRSFNKAIVDTVDNLLRPEALKSWQDMNSTEQTHAATMLLDTLEEGAFVLADNLMEPAIVKVPADNIILEVYVLSTDGQVQDFKFPQIGKSGISIQLSANTVKLNSRNGVAKLVFMLYKNLSQFLSTENATIKMDNDAYARNVSVAVNSDIIAASINKESSRVFINDPVIFTLEHIDMEHYFNSNCSFWNYSERSMMGYWSTQGCKLLDSNKTHTTCSCSHLTNFAILMAHRETSASSEVHELLLTVITRVGIVVSLVCLMISIFTFCFFRGLQSDRNTIHKNLCINLFIAELIFLIGIDMTEPRIGCAIIAGILHFFFLASFSWMCLEGVQLYLMLVEVFESEYSRKKYYYVSGYLFPAIVVGVSAAIDYRSYGTKKACWLSVDNHFIWSFIGPVTCIIMLNLIFLVITMYKMVKHSTTLKPDSSRLENIKSWVMGAFALLCLLGLTWSFGLFFISEASIVMAYLFTIFNTFQGMFIFIFHCLLQKKVRKEYSKCFRHTYCCGGLPTESSHGSAKTSTTRTSARYSSGTQSRIRRMWNDTVRKQSESSFISGDINSTSTLNQGHSLNNAVRDTSAMDTLPLNGNFNNSYSLRNGDFGDSVQVVDCGLSLDDAAFEKMIISELVHNNLRACNKSHQQQQQQHHSLHHPPHHQQPPQYHHHHHTERAPPKVTVVGGSSSEDDAIVADASSLVHVGDTVGLELHQELEAPLIPQRTHSLLYAPQKKVRTDGGVDTFVSELTPTNPDDSLQSPNRDSLYTSMPNLKDSPYPESSPDVVEDLSPSKRSENEDVYYKSMPNLGGGQQLQAYYQIGRGSSDGYIIPITKEDSIPEGDVREGQMQLVTSL</sequence>
<dbReference type="SUPFAM" id="SSF81321">
    <property type="entry name" value="Family A G protein-coupled receptor-like"/>
    <property type="match status" value="1"/>
</dbReference>
<evidence type="ECO:0000256" key="10">
    <source>
        <dbReference type="ARBA" id="ARBA00023040"/>
    </source>
</evidence>